<dbReference type="InterPro" id="IPR002054">
    <property type="entry name" value="DNA-dir_DNA_pol_X"/>
</dbReference>
<dbReference type="GO" id="GO:0003677">
    <property type="term" value="F:DNA binding"/>
    <property type="evidence" value="ECO:0007669"/>
    <property type="project" value="UniProtKB-KW"/>
</dbReference>
<dbReference type="InterPro" id="IPR043519">
    <property type="entry name" value="NT_sf"/>
</dbReference>
<dbReference type="InterPro" id="IPR018944">
    <property type="entry name" value="DNA_pol_lambd_fingers_domain"/>
</dbReference>
<feature type="domain" description="BRCT" evidence="22">
    <location>
        <begin position="1"/>
        <end position="88"/>
    </location>
</feature>
<dbReference type="CDD" id="cd00141">
    <property type="entry name" value="NT_POLXc"/>
    <property type="match status" value="1"/>
</dbReference>
<dbReference type="PROSITE" id="PS00522">
    <property type="entry name" value="DNA_POLYMERASE_X"/>
    <property type="match status" value="1"/>
</dbReference>
<comment type="cofactor">
    <cofactor evidence="2 20">
        <name>Mg(2+)</name>
        <dbReference type="ChEBI" id="CHEBI:18420"/>
    </cofactor>
</comment>
<dbReference type="GO" id="GO:0006303">
    <property type="term" value="P:double-strand break repair via nonhomologous end joining"/>
    <property type="evidence" value="ECO:0007669"/>
    <property type="project" value="TreeGrafter"/>
</dbReference>
<dbReference type="GO" id="GO:0006260">
    <property type="term" value="P:DNA replication"/>
    <property type="evidence" value="ECO:0007669"/>
    <property type="project" value="UniProtKB-KW"/>
</dbReference>
<keyword evidence="9" id="KW-0548">Nucleotidyltransferase</keyword>
<accession>A0A7R8WZ31</accession>
<dbReference type="FunFam" id="1.10.150.110:FF:000005">
    <property type="entry name" value="DNA polymerase POL4"/>
    <property type="match status" value="1"/>
</dbReference>
<evidence type="ECO:0000256" key="10">
    <source>
        <dbReference type="ARBA" id="ARBA00022705"/>
    </source>
</evidence>
<evidence type="ECO:0000313" key="23">
    <source>
        <dbReference type="EMBL" id="CAD7240656.1"/>
    </source>
</evidence>
<sequence length="459" mass="51226">MIVPSGIGKKRLSLLQDKVVLHGGRLVSSFEEEGRLTHVIVDDMLSIDGFKKYVEDEARVAGVPVLKTQWLSRCLAENAIIPLGEHQMFAMPKICPTVLVGTSLGHPHEEQTKEISINKDGFACAHASGMKTDNVNQLITEELGKLAKIYKNSNDHWRALTYERAINQIKKLPKPISSYEEAKVLHGIGPSLADKIWEIVEQGKLRKAEKLSEGEKVRTLELFTSIWGVGATTAELWYGMGLRNLNDVKTKAHLTHQQQIGLKCFDDLLERMSRAEAGEIAAVIRKAVEELCPGTQTFACGSYRRGKSTCGDVDVLVTHPDGVSHEGLFQPLLKKLKLSGFLTDDLMIQEQSTAQQKYLGVCKLHKENAKYRRLDIIVMPYGELAPALMYFTGSAHFNRSMRLLANKMGMSLSEHGLRAGVVRQGREKVNDGHLLETPTEASIFQHLGLEYRPPEDRDH</sequence>
<dbReference type="Pfam" id="PF14791">
    <property type="entry name" value="DNA_pol_B_thumb"/>
    <property type="match status" value="1"/>
</dbReference>
<evidence type="ECO:0000256" key="11">
    <source>
        <dbReference type="ARBA" id="ARBA00022723"/>
    </source>
</evidence>
<comment type="subcellular location">
    <subcellularLocation>
        <location evidence="3">Nucleus</location>
    </subcellularLocation>
</comment>
<name>A0A7R8WZ31_9CRUS</name>
<dbReference type="InterPro" id="IPR028207">
    <property type="entry name" value="DNA_pol_B_palm_palm"/>
</dbReference>
<evidence type="ECO:0000256" key="8">
    <source>
        <dbReference type="ARBA" id="ARBA00022679"/>
    </source>
</evidence>
<dbReference type="InterPro" id="IPR001726">
    <property type="entry name" value="TdT/Mu"/>
</dbReference>
<dbReference type="Gene3D" id="3.30.210.10">
    <property type="entry name" value="DNA polymerase, thumb domain"/>
    <property type="match status" value="1"/>
</dbReference>
<dbReference type="PROSITE" id="PS50172">
    <property type="entry name" value="BRCT"/>
    <property type="match status" value="1"/>
</dbReference>
<dbReference type="GO" id="GO:0005634">
    <property type="term" value="C:nucleus"/>
    <property type="evidence" value="ECO:0007669"/>
    <property type="project" value="UniProtKB-SubCell"/>
</dbReference>
<dbReference type="GO" id="GO:0016829">
    <property type="term" value="F:lyase activity"/>
    <property type="evidence" value="ECO:0007669"/>
    <property type="project" value="UniProtKB-KW"/>
</dbReference>
<keyword evidence="24" id="KW-1185">Reference proteome</keyword>
<dbReference type="InterPro" id="IPR010996">
    <property type="entry name" value="HHH_MUS81"/>
</dbReference>
<dbReference type="SUPFAM" id="SSF81585">
    <property type="entry name" value="PsbU/PolX domain-like"/>
    <property type="match status" value="1"/>
</dbReference>
<feature type="binding site" evidence="20">
    <location>
        <position position="375"/>
    </location>
    <ligand>
        <name>Mg(2+)</name>
        <dbReference type="ChEBI" id="CHEBI:18420"/>
    </ligand>
</feature>
<evidence type="ECO:0000256" key="21">
    <source>
        <dbReference type="PIRSR" id="PIRSR622312-50"/>
    </source>
</evidence>
<dbReference type="PIRSF" id="PIRSF000817">
    <property type="entry name" value="DNA_NT"/>
    <property type="match status" value="1"/>
</dbReference>
<keyword evidence="14" id="KW-0239">DNA-directed DNA polymerase</keyword>
<keyword evidence="7" id="KW-0237">DNA synthesis</keyword>
<keyword evidence="17" id="KW-0456">Lyase</keyword>
<evidence type="ECO:0000256" key="13">
    <source>
        <dbReference type="ARBA" id="ARBA00022842"/>
    </source>
</evidence>
<keyword evidence="12" id="KW-0227">DNA damage</keyword>
<evidence type="ECO:0000256" key="20">
    <source>
        <dbReference type="PIRSR" id="PIRSR000817-1"/>
    </source>
</evidence>
<dbReference type="GO" id="GO:0046872">
    <property type="term" value="F:metal ion binding"/>
    <property type="evidence" value="ECO:0007669"/>
    <property type="project" value="UniProtKB-KW"/>
</dbReference>
<evidence type="ECO:0000256" key="15">
    <source>
        <dbReference type="ARBA" id="ARBA00023125"/>
    </source>
</evidence>
<evidence type="ECO:0000256" key="4">
    <source>
        <dbReference type="ARBA" id="ARBA00008323"/>
    </source>
</evidence>
<evidence type="ECO:0000256" key="19">
    <source>
        <dbReference type="ARBA" id="ARBA00049244"/>
    </source>
</evidence>
<keyword evidence="8" id="KW-0808">Transferase</keyword>
<evidence type="ECO:0000256" key="6">
    <source>
        <dbReference type="ARBA" id="ARBA00016513"/>
    </source>
</evidence>
<comment type="similarity">
    <text evidence="4">Belongs to the DNA polymerase type-X family.</text>
</comment>
<keyword evidence="13 20" id="KW-0460">Magnesium</keyword>
<keyword evidence="10" id="KW-0235">DNA replication</keyword>
<dbReference type="Proteomes" id="UP000677054">
    <property type="component" value="Unassembled WGS sequence"/>
</dbReference>
<gene>
    <name evidence="23" type="ORF">DSTB1V02_LOCUS674</name>
</gene>
<evidence type="ECO:0000256" key="1">
    <source>
        <dbReference type="ARBA" id="ARBA00001936"/>
    </source>
</evidence>
<dbReference type="FunFam" id="3.30.210.10:FF:000001">
    <property type="entry name" value="DNA polymerase lambda"/>
    <property type="match status" value="1"/>
</dbReference>
<dbReference type="PRINTS" id="PR00869">
    <property type="entry name" value="DNAPOLX"/>
</dbReference>
<evidence type="ECO:0000256" key="7">
    <source>
        <dbReference type="ARBA" id="ARBA00022634"/>
    </source>
</evidence>
<organism evidence="23">
    <name type="scientific">Darwinula stevensoni</name>
    <dbReference type="NCBI Taxonomy" id="69355"/>
    <lineage>
        <taxon>Eukaryota</taxon>
        <taxon>Metazoa</taxon>
        <taxon>Ecdysozoa</taxon>
        <taxon>Arthropoda</taxon>
        <taxon>Crustacea</taxon>
        <taxon>Oligostraca</taxon>
        <taxon>Ostracoda</taxon>
        <taxon>Podocopa</taxon>
        <taxon>Podocopida</taxon>
        <taxon>Darwinulocopina</taxon>
        <taxon>Darwinuloidea</taxon>
        <taxon>Darwinulidae</taxon>
        <taxon>Darwinula</taxon>
    </lineage>
</organism>
<feature type="non-terminal residue" evidence="23">
    <location>
        <position position="459"/>
    </location>
</feature>
<dbReference type="EMBL" id="LR899566">
    <property type="protein sequence ID" value="CAD7240656.1"/>
    <property type="molecule type" value="Genomic_DNA"/>
</dbReference>
<dbReference type="InterPro" id="IPR029398">
    <property type="entry name" value="PolB_thumb"/>
</dbReference>
<keyword evidence="11 20" id="KW-0479">Metal-binding</keyword>
<dbReference type="GO" id="GO:0003887">
    <property type="term" value="F:DNA-directed DNA polymerase activity"/>
    <property type="evidence" value="ECO:0007669"/>
    <property type="project" value="UniProtKB-KW"/>
</dbReference>
<dbReference type="EC" id="2.7.7.7" evidence="5"/>
<feature type="binding site" evidence="20">
    <location>
        <position position="314"/>
    </location>
    <ligand>
        <name>Mg(2+)</name>
        <dbReference type="ChEBI" id="CHEBI:18420"/>
    </ligand>
</feature>
<dbReference type="InterPro" id="IPR037160">
    <property type="entry name" value="DNA_Pol_thumb_sf"/>
</dbReference>
<feature type="active site" description="Nucleophile; Schiff-base intermediate with DNA; for 5'-dRP lyase activity" evidence="21">
    <location>
        <position position="195"/>
    </location>
</feature>
<dbReference type="SUPFAM" id="SSF81301">
    <property type="entry name" value="Nucleotidyltransferase"/>
    <property type="match status" value="1"/>
</dbReference>
<comment type="cofactor">
    <cofactor evidence="1">
        <name>Mn(2+)</name>
        <dbReference type="ChEBI" id="CHEBI:29035"/>
    </cofactor>
</comment>
<dbReference type="Gene3D" id="3.40.50.10190">
    <property type="entry name" value="BRCT domain"/>
    <property type="match status" value="1"/>
</dbReference>
<evidence type="ECO:0000256" key="2">
    <source>
        <dbReference type="ARBA" id="ARBA00001946"/>
    </source>
</evidence>
<dbReference type="AlphaFoldDB" id="A0A7R8WZ31"/>
<protein>
    <recommendedName>
        <fullName evidence="6">DNA polymerase lambda</fullName>
        <ecNumber evidence="5">2.7.7.7</ecNumber>
    </recommendedName>
</protein>
<evidence type="ECO:0000259" key="22">
    <source>
        <dbReference type="PROSITE" id="PS50172"/>
    </source>
</evidence>
<dbReference type="InterPro" id="IPR019843">
    <property type="entry name" value="DNA_pol-X_BS"/>
</dbReference>
<dbReference type="FunFam" id="3.30.460.10:FF:000020">
    <property type="entry name" value="DNA polymerase lambda"/>
    <property type="match status" value="1"/>
</dbReference>
<dbReference type="InterPro" id="IPR002008">
    <property type="entry name" value="DNA_pol_X_beta-like"/>
</dbReference>
<keyword evidence="18" id="KW-0539">Nucleus</keyword>
<evidence type="ECO:0000256" key="18">
    <source>
        <dbReference type="ARBA" id="ARBA00023242"/>
    </source>
</evidence>
<evidence type="ECO:0000256" key="17">
    <source>
        <dbReference type="ARBA" id="ARBA00023239"/>
    </source>
</evidence>
<evidence type="ECO:0000256" key="14">
    <source>
        <dbReference type="ARBA" id="ARBA00022932"/>
    </source>
</evidence>
<reference evidence="23" key="1">
    <citation type="submission" date="2020-11" db="EMBL/GenBank/DDBJ databases">
        <authorList>
            <person name="Tran Van P."/>
        </authorList>
    </citation>
    <scope>NUCLEOTIDE SEQUENCE</scope>
</reference>
<dbReference type="Pfam" id="PF10391">
    <property type="entry name" value="DNA_pol_lambd_f"/>
    <property type="match status" value="1"/>
</dbReference>
<evidence type="ECO:0000256" key="16">
    <source>
        <dbReference type="ARBA" id="ARBA00023204"/>
    </source>
</evidence>
<dbReference type="SMART" id="SM00483">
    <property type="entry name" value="POLXc"/>
    <property type="match status" value="1"/>
</dbReference>
<dbReference type="InterPro" id="IPR036420">
    <property type="entry name" value="BRCT_dom_sf"/>
</dbReference>
<evidence type="ECO:0000256" key="5">
    <source>
        <dbReference type="ARBA" id="ARBA00012417"/>
    </source>
</evidence>
<dbReference type="InterPro" id="IPR027421">
    <property type="entry name" value="DNA_pol_lamdba_lyase_dom_sf"/>
</dbReference>
<dbReference type="Gene3D" id="1.10.150.20">
    <property type="entry name" value="5' to 3' exonuclease, C-terminal subdomain"/>
    <property type="match status" value="1"/>
</dbReference>
<dbReference type="SUPFAM" id="SSF47802">
    <property type="entry name" value="DNA polymerase beta, N-terminal domain-like"/>
    <property type="match status" value="1"/>
</dbReference>
<evidence type="ECO:0000256" key="12">
    <source>
        <dbReference type="ARBA" id="ARBA00022763"/>
    </source>
</evidence>
<dbReference type="Gene3D" id="3.30.460.10">
    <property type="entry name" value="Beta Polymerase, domain 2"/>
    <property type="match status" value="1"/>
</dbReference>
<evidence type="ECO:0000256" key="3">
    <source>
        <dbReference type="ARBA" id="ARBA00004123"/>
    </source>
</evidence>
<comment type="catalytic activity">
    <reaction evidence="19">
        <text>DNA(n) + a 2'-deoxyribonucleoside 5'-triphosphate = DNA(n+1) + diphosphate</text>
        <dbReference type="Rhea" id="RHEA:22508"/>
        <dbReference type="Rhea" id="RHEA-COMP:17339"/>
        <dbReference type="Rhea" id="RHEA-COMP:17340"/>
        <dbReference type="ChEBI" id="CHEBI:33019"/>
        <dbReference type="ChEBI" id="CHEBI:61560"/>
        <dbReference type="ChEBI" id="CHEBI:173112"/>
        <dbReference type="EC" id="2.7.7.7"/>
    </reaction>
</comment>
<dbReference type="EMBL" id="CAJPEV010000049">
    <property type="protein sequence ID" value="CAG0879616.1"/>
    <property type="molecule type" value="Genomic_DNA"/>
</dbReference>
<dbReference type="OrthoDB" id="205514at2759"/>
<proteinExistence type="inferred from homology"/>
<dbReference type="InterPro" id="IPR001357">
    <property type="entry name" value="BRCT_dom"/>
</dbReference>
<dbReference type="Pfam" id="PF14716">
    <property type="entry name" value="HHH_8"/>
    <property type="match status" value="1"/>
</dbReference>
<keyword evidence="16" id="KW-0234">DNA repair</keyword>
<feature type="binding site" evidence="20">
    <location>
        <position position="312"/>
    </location>
    <ligand>
        <name>Mg(2+)</name>
        <dbReference type="ChEBI" id="CHEBI:18420"/>
    </ligand>
</feature>
<dbReference type="InterPro" id="IPR022312">
    <property type="entry name" value="DNA_pol_X"/>
</dbReference>
<dbReference type="PANTHER" id="PTHR11276">
    <property type="entry name" value="DNA POLYMERASE TYPE-X FAMILY MEMBER"/>
    <property type="match status" value="1"/>
</dbReference>
<dbReference type="PANTHER" id="PTHR11276:SF28">
    <property type="entry name" value="DNA POLYMERASE LAMBDA"/>
    <property type="match status" value="1"/>
</dbReference>
<dbReference type="FunFam" id="1.10.150.20:FF:000010">
    <property type="entry name" value="DNA polymerase lambda"/>
    <property type="match status" value="1"/>
</dbReference>
<evidence type="ECO:0000256" key="9">
    <source>
        <dbReference type="ARBA" id="ARBA00022695"/>
    </source>
</evidence>
<keyword evidence="15" id="KW-0238">DNA-binding</keyword>
<evidence type="ECO:0000313" key="24">
    <source>
        <dbReference type="Proteomes" id="UP000677054"/>
    </source>
</evidence>
<dbReference type="Gene3D" id="1.10.150.110">
    <property type="entry name" value="DNA polymerase beta, N-terminal domain-like"/>
    <property type="match status" value="1"/>
</dbReference>
<dbReference type="Pfam" id="PF14792">
    <property type="entry name" value="DNA_pol_B_palm"/>
    <property type="match status" value="1"/>
</dbReference>
<dbReference type="PRINTS" id="PR00870">
    <property type="entry name" value="DNAPOLXBETA"/>
</dbReference>
<dbReference type="SUPFAM" id="SSF52113">
    <property type="entry name" value="BRCT domain"/>
    <property type="match status" value="1"/>
</dbReference>